<dbReference type="KEGG" id="thg:TCELL_0894"/>
<dbReference type="PANTHER" id="PTHR11432">
    <property type="entry name" value="NADH DEHYDROGENASE SUBUNIT 1"/>
    <property type="match status" value="1"/>
</dbReference>
<reference evidence="6 7" key="1">
    <citation type="journal article" date="2012" name="J. Bacteriol.">
        <title>Complete genome sequence of the hyperthermophilic cellulolytic Crenarchaeon 'Thermogladius cellulolyticus' 1633.</title>
        <authorList>
            <person name="Mardanov A.V."/>
            <person name="Kochetkova T.V."/>
            <person name="Beletsky A.V."/>
            <person name="Bonch-Osmolovskaya E.A."/>
            <person name="Ravin N.V."/>
            <person name="Skryabin K.G."/>
        </authorList>
    </citation>
    <scope>NUCLEOTIDE SEQUENCE [LARGE SCALE GENOMIC DNA]</scope>
    <source>
        <strain evidence="7">DSM 22663 / VKM B-2946 / 1633</strain>
    </source>
</reference>
<dbReference type="GO" id="GO:0016020">
    <property type="term" value="C:membrane"/>
    <property type="evidence" value="ECO:0007669"/>
    <property type="project" value="UniProtKB-SubCell"/>
</dbReference>
<dbReference type="STRING" id="1184251.TCELL_0894"/>
<organism evidence="6 7">
    <name type="scientific">Thermogladius calderae (strain DSM 22663 / VKM B-2946 / 1633)</name>
    <dbReference type="NCBI Taxonomy" id="1184251"/>
    <lineage>
        <taxon>Archaea</taxon>
        <taxon>Thermoproteota</taxon>
        <taxon>Thermoprotei</taxon>
        <taxon>Desulfurococcales</taxon>
        <taxon>Desulfurococcaceae</taxon>
        <taxon>Thermogladius</taxon>
    </lineage>
</organism>
<dbReference type="GO" id="GO:0003954">
    <property type="term" value="F:NADH dehydrogenase activity"/>
    <property type="evidence" value="ECO:0007669"/>
    <property type="project" value="TreeGrafter"/>
</dbReference>
<evidence type="ECO:0000256" key="2">
    <source>
        <dbReference type="ARBA" id="ARBA00022692"/>
    </source>
</evidence>
<feature type="transmembrane region" description="Helical" evidence="5">
    <location>
        <begin position="108"/>
        <end position="130"/>
    </location>
</feature>
<dbReference type="InParanoid" id="I3TEY0"/>
<proteinExistence type="predicted"/>
<evidence type="ECO:0000256" key="3">
    <source>
        <dbReference type="ARBA" id="ARBA00022989"/>
    </source>
</evidence>
<keyword evidence="3 5" id="KW-1133">Transmembrane helix</keyword>
<dbReference type="OrthoDB" id="15253at2157"/>
<keyword evidence="2 5" id="KW-0812">Transmembrane</keyword>
<feature type="transmembrane region" description="Helical" evidence="5">
    <location>
        <begin position="6"/>
        <end position="27"/>
    </location>
</feature>
<name>I3TEY0_THEC1</name>
<evidence type="ECO:0000313" key="7">
    <source>
        <dbReference type="Proteomes" id="UP000005270"/>
    </source>
</evidence>
<evidence type="ECO:0000256" key="4">
    <source>
        <dbReference type="ARBA" id="ARBA00023136"/>
    </source>
</evidence>
<keyword evidence="7" id="KW-1185">Reference proteome</keyword>
<comment type="subcellular location">
    <subcellularLocation>
        <location evidence="1">Membrane</location>
        <topology evidence="1">Multi-pass membrane protein</topology>
    </subcellularLocation>
</comment>
<dbReference type="FunCoup" id="I3TEY0">
    <property type="interactions" value="14"/>
</dbReference>
<feature type="transmembrane region" description="Helical" evidence="5">
    <location>
        <begin position="298"/>
        <end position="319"/>
    </location>
</feature>
<protein>
    <submittedName>
        <fullName evidence="6">Membrane-bound hydrogenase, subunit NuoH</fullName>
    </submittedName>
</protein>
<keyword evidence="4 5" id="KW-0472">Membrane</keyword>
<sequence length="320" mass="35761">MIDVLFYALVFPGLAFTVLLAFWFEYVERKLTARIQKRVGPLYTGFKGTLQPVADFVKLLLKEELVPRTTDRLLYVASPIVACSIPILGMTILPITDPRSLLGFREDVYFLLFLFILESFAVVLMGIAVLTPYTVIGVGRHILQYTMYEGVFMLAVASVAVQTRSVGIDQVIEYQELHGPILLYQPLGFVVAVIALLAKLEKRPFDLPHAKQEIVTGWMTEYSGASLALVRLYSYLSMVWSSSIIADMYLGGPGWPLGVGGWQGFLLFFLKLNVVLVLLTVVSASTGRIRVVGLARRFWGFLYPLAVVQFVLATVMRYAL</sequence>
<feature type="transmembrane region" description="Helical" evidence="5">
    <location>
        <begin position="262"/>
        <end position="286"/>
    </location>
</feature>
<dbReference type="AlphaFoldDB" id="I3TEY0"/>
<dbReference type="Proteomes" id="UP000005270">
    <property type="component" value="Chromosome"/>
</dbReference>
<dbReference type="GeneID" id="13013211"/>
<feature type="transmembrane region" description="Helical" evidence="5">
    <location>
        <begin position="181"/>
        <end position="198"/>
    </location>
</feature>
<dbReference type="eggNOG" id="arCOG01546">
    <property type="taxonomic scope" value="Archaea"/>
</dbReference>
<feature type="transmembrane region" description="Helical" evidence="5">
    <location>
        <begin position="232"/>
        <end position="250"/>
    </location>
</feature>
<evidence type="ECO:0000313" key="6">
    <source>
        <dbReference type="EMBL" id="AFK51318.1"/>
    </source>
</evidence>
<evidence type="ECO:0000256" key="5">
    <source>
        <dbReference type="SAM" id="Phobius"/>
    </source>
</evidence>
<dbReference type="EMBL" id="CP003531">
    <property type="protein sequence ID" value="AFK51318.1"/>
    <property type="molecule type" value="Genomic_DNA"/>
</dbReference>
<gene>
    <name evidence="6" type="ordered locus">TCELL_0894</name>
</gene>
<dbReference type="PANTHER" id="PTHR11432:SF3">
    <property type="entry name" value="NADH-UBIQUINONE OXIDOREDUCTASE CHAIN 1"/>
    <property type="match status" value="1"/>
</dbReference>
<feature type="transmembrane region" description="Helical" evidence="5">
    <location>
        <begin position="73"/>
        <end position="96"/>
    </location>
</feature>
<feature type="transmembrane region" description="Helical" evidence="5">
    <location>
        <begin position="142"/>
        <end position="161"/>
    </location>
</feature>
<dbReference type="InterPro" id="IPR001694">
    <property type="entry name" value="NADH_UbQ_OxRdtase_su1/FPO"/>
</dbReference>
<evidence type="ECO:0000256" key="1">
    <source>
        <dbReference type="ARBA" id="ARBA00004141"/>
    </source>
</evidence>
<dbReference type="Pfam" id="PF00146">
    <property type="entry name" value="NADHdh"/>
    <property type="match status" value="1"/>
</dbReference>
<dbReference type="GO" id="GO:0009060">
    <property type="term" value="P:aerobic respiration"/>
    <property type="evidence" value="ECO:0007669"/>
    <property type="project" value="TreeGrafter"/>
</dbReference>
<dbReference type="HOGENOM" id="CLU_015134_0_2_2"/>
<dbReference type="RefSeq" id="WP_014737568.1">
    <property type="nucleotide sequence ID" value="NC_017954.1"/>
</dbReference>
<accession>I3TEY0</accession>